<comment type="caution">
    <text evidence="1">The sequence shown here is derived from an EMBL/GenBank/DDBJ whole genome shotgun (WGS) entry which is preliminary data.</text>
</comment>
<name>A0A8X6TZ09_NEPPI</name>
<reference evidence="1" key="1">
    <citation type="submission" date="2020-08" db="EMBL/GenBank/DDBJ databases">
        <title>Multicomponent nature underlies the extraordinary mechanical properties of spider dragline silk.</title>
        <authorList>
            <person name="Kono N."/>
            <person name="Nakamura H."/>
            <person name="Mori M."/>
            <person name="Yoshida Y."/>
            <person name="Ohtoshi R."/>
            <person name="Malay A.D."/>
            <person name="Moran D.A.P."/>
            <person name="Tomita M."/>
            <person name="Numata K."/>
            <person name="Arakawa K."/>
        </authorList>
    </citation>
    <scope>NUCLEOTIDE SEQUENCE</scope>
</reference>
<evidence type="ECO:0000313" key="1">
    <source>
        <dbReference type="EMBL" id="GFT61352.1"/>
    </source>
</evidence>
<dbReference type="EMBL" id="BMAW01114345">
    <property type="protein sequence ID" value="GFT61352.1"/>
    <property type="molecule type" value="Genomic_DNA"/>
</dbReference>
<dbReference type="Proteomes" id="UP000887013">
    <property type="component" value="Unassembled WGS sequence"/>
</dbReference>
<protein>
    <submittedName>
        <fullName evidence="1">DUF1758 domain-containing protein</fullName>
    </submittedName>
</protein>
<dbReference type="OrthoDB" id="6765836at2759"/>
<gene>
    <name evidence="1" type="primary">AVEN_93441_1</name>
    <name evidence="1" type="ORF">NPIL_21061</name>
</gene>
<dbReference type="AlphaFoldDB" id="A0A8X6TZ09"/>
<sequence length="107" mass="12546">MLTTSACITDLWTLDSLGITDPSKKKTAVELQARQHFLDTVKIENNRFVVSLPWIEDNLPLPDHCELSEKRLHKVVKRLKAEVLFESYGKVLERMVRRKYHRKSAKR</sequence>
<accession>A0A8X6TZ09</accession>
<evidence type="ECO:0000313" key="2">
    <source>
        <dbReference type="Proteomes" id="UP000887013"/>
    </source>
</evidence>
<keyword evidence="2" id="KW-1185">Reference proteome</keyword>
<proteinExistence type="predicted"/>
<organism evidence="1 2">
    <name type="scientific">Nephila pilipes</name>
    <name type="common">Giant wood spider</name>
    <name type="synonym">Nephila maculata</name>
    <dbReference type="NCBI Taxonomy" id="299642"/>
    <lineage>
        <taxon>Eukaryota</taxon>
        <taxon>Metazoa</taxon>
        <taxon>Ecdysozoa</taxon>
        <taxon>Arthropoda</taxon>
        <taxon>Chelicerata</taxon>
        <taxon>Arachnida</taxon>
        <taxon>Araneae</taxon>
        <taxon>Araneomorphae</taxon>
        <taxon>Entelegynae</taxon>
        <taxon>Araneoidea</taxon>
        <taxon>Nephilidae</taxon>
        <taxon>Nephila</taxon>
    </lineage>
</organism>